<gene>
    <name evidence="3" type="ORF">FZEAL_8644</name>
</gene>
<evidence type="ECO:0000259" key="2">
    <source>
        <dbReference type="Pfam" id="PF26616"/>
    </source>
</evidence>
<dbReference type="EMBL" id="JABEYC010000751">
    <property type="protein sequence ID" value="KAF4974444.1"/>
    <property type="molecule type" value="Genomic_DNA"/>
</dbReference>
<reference evidence="3" key="2">
    <citation type="submission" date="2020-05" db="EMBL/GenBank/DDBJ databases">
        <authorList>
            <person name="Kim H.-S."/>
            <person name="Proctor R.H."/>
            <person name="Brown D.W."/>
        </authorList>
    </citation>
    <scope>NUCLEOTIDE SEQUENCE</scope>
    <source>
        <strain evidence="3">NRRL 22465</strain>
    </source>
</reference>
<name>A0A8H4UED5_9HYPO</name>
<sequence>MDHEPAKAATDFFERSCEKFEAWPYNFTRSRLGASARQAAADTWDREAKRVFKAAKPLLRFMEIHDTFDTLDQSESNSERQAVERCPGRPVFEVAKNLEDLVSHLHGATIAPRIRYISVQSRSSKDSLNCSPAMFKYLCTYHQIPPSIMNSVYSFKTTLSSHDYNLALFHDDNTLLAREEHILRQDQLGRSGREIRYSFLLRSVEGSDSIQTQKTPWAIRQLAVYHSFDVVSGRALWLTCKGNSVIEDRFRDVLSDDSAFRPDALQTVPEAFCASLDVLMMILDWCDDNWRWYINEIANEVNKKARKASTVTIEDDADFGKIRRLVTGVHEQRAERLSRTPSLESGVRLQNIVRGFSFSRKPSVDDQSVHLEEDIDKLQSLKIFSFNELQVLQAALENIQEALLVLKLNHQVIKQIRDHYQTLMNQYRIPEMKDIQEQCKNSLLELCRHSKGVEANIEARQAQLDSLLLLVQESKALYDGILQYRSFQINKIYAESAQMSARKMEVIANRTKQETTSMHIITFVTLIFLPGTFIASFFQSGILEWPPLEPKDQWKLNSKVFGLFMGISLTMTAIIICIYMVALYMLRRQLKAGA</sequence>
<dbReference type="OrthoDB" id="5396681at2759"/>
<accession>A0A8H4UED5</accession>
<feature type="transmembrane region" description="Helical" evidence="1">
    <location>
        <begin position="560"/>
        <end position="586"/>
    </location>
</feature>
<keyword evidence="4" id="KW-1185">Reference proteome</keyword>
<dbReference type="Pfam" id="PF26616">
    <property type="entry name" value="CorA-like"/>
    <property type="match status" value="1"/>
</dbReference>
<protein>
    <recommendedName>
        <fullName evidence="2">CorA-like transporter domain-containing protein</fullName>
    </recommendedName>
</protein>
<dbReference type="InterPro" id="IPR058257">
    <property type="entry name" value="CorA-like_dom"/>
</dbReference>
<reference evidence="3" key="1">
    <citation type="journal article" date="2020" name="BMC Genomics">
        <title>Correction to: Identification and distribution of gene clusters required for synthesis of sphingolipid metabolism inhibitors in diverse species of the filamentous fungus Fusarium.</title>
        <authorList>
            <person name="Kim H.S."/>
            <person name="Lohmar J.M."/>
            <person name="Busman M."/>
            <person name="Brown D.W."/>
            <person name="Naumann T.A."/>
            <person name="Divon H.H."/>
            <person name="Lysoe E."/>
            <person name="Uhlig S."/>
            <person name="Proctor R.H."/>
        </authorList>
    </citation>
    <scope>NUCLEOTIDE SEQUENCE</scope>
    <source>
        <strain evidence="3">NRRL 22465</strain>
    </source>
</reference>
<evidence type="ECO:0000313" key="3">
    <source>
        <dbReference type="EMBL" id="KAF4974444.1"/>
    </source>
</evidence>
<feature type="transmembrane region" description="Helical" evidence="1">
    <location>
        <begin position="520"/>
        <end position="540"/>
    </location>
</feature>
<evidence type="ECO:0000313" key="4">
    <source>
        <dbReference type="Proteomes" id="UP000635477"/>
    </source>
</evidence>
<keyword evidence="1" id="KW-1133">Transmembrane helix</keyword>
<comment type="caution">
    <text evidence="3">The sequence shown here is derived from an EMBL/GenBank/DDBJ whole genome shotgun (WGS) entry which is preliminary data.</text>
</comment>
<keyword evidence="1" id="KW-0472">Membrane</keyword>
<organism evidence="3 4">
    <name type="scientific">Fusarium zealandicum</name>
    <dbReference type="NCBI Taxonomy" id="1053134"/>
    <lineage>
        <taxon>Eukaryota</taxon>
        <taxon>Fungi</taxon>
        <taxon>Dikarya</taxon>
        <taxon>Ascomycota</taxon>
        <taxon>Pezizomycotina</taxon>
        <taxon>Sordariomycetes</taxon>
        <taxon>Hypocreomycetidae</taxon>
        <taxon>Hypocreales</taxon>
        <taxon>Nectriaceae</taxon>
        <taxon>Fusarium</taxon>
        <taxon>Fusarium staphyleae species complex</taxon>
    </lineage>
</organism>
<evidence type="ECO:0000256" key="1">
    <source>
        <dbReference type="SAM" id="Phobius"/>
    </source>
</evidence>
<dbReference type="Gene3D" id="1.20.58.340">
    <property type="entry name" value="Magnesium transport protein CorA, transmembrane region"/>
    <property type="match status" value="1"/>
</dbReference>
<dbReference type="AlphaFoldDB" id="A0A8H4UED5"/>
<feature type="domain" description="CorA-like transporter" evidence="2">
    <location>
        <begin position="15"/>
        <end position="308"/>
    </location>
</feature>
<dbReference type="Proteomes" id="UP000635477">
    <property type="component" value="Unassembled WGS sequence"/>
</dbReference>
<keyword evidence="1" id="KW-0812">Transmembrane</keyword>
<proteinExistence type="predicted"/>